<dbReference type="RefSeq" id="WP_200394970.1">
    <property type="nucleotide sequence ID" value="NZ_CP066831.1"/>
</dbReference>
<dbReference type="InterPro" id="IPR007804">
    <property type="entry name" value="GvpG"/>
</dbReference>
<feature type="region of interest" description="Disordered" evidence="1">
    <location>
        <begin position="74"/>
        <end position="95"/>
    </location>
</feature>
<gene>
    <name evidence="2" type="ORF">JEQ17_10390</name>
</gene>
<dbReference type="KEGG" id="slf:JEQ17_10390"/>
<proteinExistence type="predicted"/>
<dbReference type="Pfam" id="PF05120">
    <property type="entry name" value="GvpG"/>
    <property type="match status" value="1"/>
</dbReference>
<protein>
    <submittedName>
        <fullName evidence="2">Gas vesicle protein GvpG</fullName>
    </submittedName>
</protein>
<dbReference type="AlphaFoldDB" id="A0A7T7I2H2"/>
<dbReference type="Proteomes" id="UP000595636">
    <property type="component" value="Chromosome"/>
</dbReference>
<sequence>MGLLSGLFGLPLAPLRGVGWVLEQVVQEAERQYADPAPIHRELAELEADLLAGRITEEEFGLREDELLDRLEEITAGSGEDPAGPDGPVLQEGSQ</sequence>
<dbReference type="EMBL" id="CP066831">
    <property type="protein sequence ID" value="QQM39835.1"/>
    <property type="molecule type" value="Genomic_DNA"/>
</dbReference>
<organism evidence="2 3">
    <name type="scientific">Streptomyces liliifuscus</name>
    <dbReference type="NCBI Taxonomy" id="2797636"/>
    <lineage>
        <taxon>Bacteria</taxon>
        <taxon>Bacillati</taxon>
        <taxon>Actinomycetota</taxon>
        <taxon>Actinomycetes</taxon>
        <taxon>Kitasatosporales</taxon>
        <taxon>Streptomycetaceae</taxon>
        <taxon>Streptomyces</taxon>
    </lineage>
</organism>
<accession>A0A7T7I2H2</accession>
<name>A0A7T7I2H2_9ACTN</name>
<keyword evidence="3" id="KW-1185">Reference proteome</keyword>
<reference evidence="2 3" key="1">
    <citation type="submission" date="2020-12" db="EMBL/GenBank/DDBJ databases">
        <title>A novel species.</title>
        <authorList>
            <person name="Li K."/>
        </authorList>
    </citation>
    <scope>NUCLEOTIDE SEQUENCE [LARGE SCALE GENOMIC DNA]</scope>
    <source>
        <strain evidence="2 3">ZYC-3</strain>
    </source>
</reference>
<evidence type="ECO:0000313" key="3">
    <source>
        <dbReference type="Proteomes" id="UP000595636"/>
    </source>
</evidence>
<evidence type="ECO:0000313" key="2">
    <source>
        <dbReference type="EMBL" id="QQM39835.1"/>
    </source>
</evidence>
<evidence type="ECO:0000256" key="1">
    <source>
        <dbReference type="SAM" id="MobiDB-lite"/>
    </source>
</evidence>